<sequence length="72" mass="8355">MDDYGPELNAIMVKIKAVQRQPSARGLRAIMTELAEYEQSIYLPPEEIEQLAGFKQDIWDNIYKIERIGQNN</sequence>
<accession>A0A518CQS7</accession>
<dbReference type="Proteomes" id="UP000317178">
    <property type="component" value="Chromosome"/>
</dbReference>
<organism evidence="1 2">
    <name type="scientific">Polystyrenella longa</name>
    <dbReference type="NCBI Taxonomy" id="2528007"/>
    <lineage>
        <taxon>Bacteria</taxon>
        <taxon>Pseudomonadati</taxon>
        <taxon>Planctomycetota</taxon>
        <taxon>Planctomycetia</taxon>
        <taxon>Planctomycetales</taxon>
        <taxon>Planctomycetaceae</taxon>
        <taxon>Polystyrenella</taxon>
    </lineage>
</organism>
<gene>
    <name evidence="1" type="ORF">Pla110_33230</name>
</gene>
<dbReference type="KEGG" id="plon:Pla110_33230"/>
<evidence type="ECO:0000313" key="2">
    <source>
        <dbReference type="Proteomes" id="UP000317178"/>
    </source>
</evidence>
<dbReference type="EMBL" id="CP036281">
    <property type="protein sequence ID" value="QDU81581.1"/>
    <property type="molecule type" value="Genomic_DNA"/>
</dbReference>
<name>A0A518CQS7_9PLAN</name>
<evidence type="ECO:0000313" key="1">
    <source>
        <dbReference type="EMBL" id="QDU81581.1"/>
    </source>
</evidence>
<keyword evidence="2" id="KW-1185">Reference proteome</keyword>
<reference evidence="1 2" key="1">
    <citation type="submission" date="2019-02" db="EMBL/GenBank/DDBJ databases">
        <title>Deep-cultivation of Planctomycetes and their phenomic and genomic characterization uncovers novel biology.</title>
        <authorList>
            <person name="Wiegand S."/>
            <person name="Jogler M."/>
            <person name="Boedeker C."/>
            <person name="Pinto D."/>
            <person name="Vollmers J."/>
            <person name="Rivas-Marin E."/>
            <person name="Kohn T."/>
            <person name="Peeters S.H."/>
            <person name="Heuer A."/>
            <person name="Rast P."/>
            <person name="Oberbeckmann S."/>
            <person name="Bunk B."/>
            <person name="Jeske O."/>
            <person name="Meyerdierks A."/>
            <person name="Storesund J.E."/>
            <person name="Kallscheuer N."/>
            <person name="Luecker S."/>
            <person name="Lage O.M."/>
            <person name="Pohl T."/>
            <person name="Merkel B.J."/>
            <person name="Hornburger P."/>
            <person name="Mueller R.-W."/>
            <person name="Bruemmer F."/>
            <person name="Labrenz M."/>
            <person name="Spormann A.M."/>
            <person name="Op den Camp H."/>
            <person name="Overmann J."/>
            <person name="Amann R."/>
            <person name="Jetten M.S.M."/>
            <person name="Mascher T."/>
            <person name="Medema M.H."/>
            <person name="Devos D.P."/>
            <person name="Kaster A.-K."/>
            <person name="Ovreas L."/>
            <person name="Rohde M."/>
            <person name="Galperin M.Y."/>
            <person name="Jogler C."/>
        </authorList>
    </citation>
    <scope>NUCLEOTIDE SEQUENCE [LARGE SCALE GENOMIC DNA]</scope>
    <source>
        <strain evidence="1 2">Pla110</strain>
    </source>
</reference>
<dbReference type="AlphaFoldDB" id="A0A518CQS7"/>
<dbReference type="RefSeq" id="WP_144997046.1">
    <property type="nucleotide sequence ID" value="NZ_CP036281.1"/>
</dbReference>
<proteinExistence type="predicted"/>
<protein>
    <submittedName>
        <fullName evidence="1">Uncharacterized protein</fullName>
    </submittedName>
</protein>